<dbReference type="EMBL" id="MTYJ01000342">
    <property type="protein sequence ID" value="OWA53733.1"/>
    <property type="molecule type" value="Genomic_DNA"/>
</dbReference>
<dbReference type="OrthoDB" id="21449at2759"/>
<accession>A0A9X6RMV4</accession>
<comment type="caution">
    <text evidence="2">The sequence shown here is derived from an EMBL/GenBank/DDBJ whole genome shotgun (WGS) entry which is preliminary data.</text>
</comment>
<reference evidence="3" key="1">
    <citation type="submission" date="2017-01" db="EMBL/GenBank/DDBJ databases">
        <title>Comparative genomics of anhydrobiosis in the tardigrade Hypsibius dujardini.</title>
        <authorList>
            <person name="Yoshida Y."/>
            <person name="Koutsovoulos G."/>
            <person name="Laetsch D."/>
            <person name="Stevens L."/>
            <person name="Kumar S."/>
            <person name="Horikawa D."/>
            <person name="Ishino K."/>
            <person name="Komine S."/>
            <person name="Tomita M."/>
            <person name="Blaxter M."/>
            <person name="Arakawa K."/>
        </authorList>
    </citation>
    <scope>NUCLEOTIDE SEQUENCE [LARGE SCALE GENOMIC DNA]</scope>
    <source>
        <strain evidence="3">Z151</strain>
    </source>
</reference>
<sequence length="225" mass="23649">MDPGTSNDSYGDGQSEPESVDTDTSSVRPGTSNNPATTTNQLVHIQRVVLKALPEIGGGLFEPDADDAEAGGGDSVAGEAATRKKKSFDDGSVLFGWTNPTGRAPLPPRLDQWATPFALPSPLLRVKAATAPLLKAELSQPVFSRGAPNTPAIRIKQTLPAVQETGRRAAALKRKSDSNHASDLRFPEGNGDGAESRPIKRPSKTLADVAAVKAKLKFKGACRNS</sequence>
<protein>
    <submittedName>
        <fullName evidence="2">Uncharacterized protein</fullName>
    </submittedName>
</protein>
<feature type="region of interest" description="Disordered" evidence="1">
    <location>
        <begin position="57"/>
        <end position="84"/>
    </location>
</feature>
<dbReference type="AlphaFoldDB" id="A0A9X6RMV4"/>
<feature type="compositionally biased region" description="Polar residues" evidence="1">
    <location>
        <begin position="22"/>
        <end position="42"/>
    </location>
</feature>
<evidence type="ECO:0000313" key="3">
    <source>
        <dbReference type="Proteomes" id="UP000192578"/>
    </source>
</evidence>
<proteinExistence type="predicted"/>
<feature type="region of interest" description="Disordered" evidence="1">
    <location>
        <begin position="171"/>
        <end position="205"/>
    </location>
</feature>
<gene>
    <name evidence="2" type="ORF">BV898_18155</name>
</gene>
<evidence type="ECO:0000256" key="1">
    <source>
        <dbReference type="SAM" id="MobiDB-lite"/>
    </source>
</evidence>
<feature type="compositionally biased region" description="Basic and acidic residues" evidence="1">
    <location>
        <begin position="174"/>
        <end position="186"/>
    </location>
</feature>
<organism evidence="2 3">
    <name type="scientific">Hypsibius exemplaris</name>
    <name type="common">Freshwater tardigrade</name>
    <dbReference type="NCBI Taxonomy" id="2072580"/>
    <lineage>
        <taxon>Eukaryota</taxon>
        <taxon>Metazoa</taxon>
        <taxon>Ecdysozoa</taxon>
        <taxon>Tardigrada</taxon>
        <taxon>Eutardigrada</taxon>
        <taxon>Parachela</taxon>
        <taxon>Hypsibioidea</taxon>
        <taxon>Hypsibiidae</taxon>
        <taxon>Hypsibius</taxon>
    </lineage>
</organism>
<feature type="region of interest" description="Disordered" evidence="1">
    <location>
        <begin position="1"/>
        <end position="42"/>
    </location>
</feature>
<dbReference type="Proteomes" id="UP000192578">
    <property type="component" value="Unassembled WGS sequence"/>
</dbReference>
<keyword evidence="3" id="KW-1185">Reference proteome</keyword>
<name>A0A9X6RMV4_HYPEX</name>
<evidence type="ECO:0000313" key="2">
    <source>
        <dbReference type="EMBL" id="OWA53733.1"/>
    </source>
</evidence>